<evidence type="ECO:0000256" key="1">
    <source>
        <dbReference type="ARBA" id="ARBA00010398"/>
    </source>
</evidence>
<evidence type="ECO:0000256" key="3">
    <source>
        <dbReference type="ARBA" id="ARBA00022679"/>
    </source>
</evidence>
<dbReference type="SUPFAM" id="SSF51717">
    <property type="entry name" value="Dihydropteroate synthetase-like"/>
    <property type="match status" value="1"/>
</dbReference>
<dbReference type="GO" id="GO:0008705">
    <property type="term" value="F:methionine synthase activity"/>
    <property type="evidence" value="ECO:0007669"/>
    <property type="project" value="TreeGrafter"/>
</dbReference>
<dbReference type="PANTHER" id="PTHR45833">
    <property type="entry name" value="METHIONINE SYNTHASE"/>
    <property type="match status" value="1"/>
</dbReference>
<evidence type="ECO:0000313" key="6">
    <source>
        <dbReference type="Proteomes" id="UP000184076"/>
    </source>
</evidence>
<dbReference type="PANTHER" id="PTHR45833:SF2">
    <property type="entry name" value="BIFUNCTIONAL HOMOCYSTEINE S-METHYLTRANSFERASE_5,10-METHYLENETETRAHYDROFOLATE REDUCTASE"/>
    <property type="match status" value="1"/>
</dbReference>
<gene>
    <name evidence="5" type="ORF">SAMN02745206_01986</name>
</gene>
<keyword evidence="3 5" id="KW-0808">Transferase</keyword>
<dbReference type="AlphaFoldDB" id="A0A1M5BQN7"/>
<keyword evidence="6" id="KW-1185">Reference proteome</keyword>
<dbReference type="STRING" id="1121391.SAMN02745206_01986"/>
<dbReference type="InterPro" id="IPR000489">
    <property type="entry name" value="Pterin-binding_dom"/>
</dbReference>
<organism evidence="5 6">
    <name type="scientific">Desulfacinum infernum DSM 9756</name>
    <dbReference type="NCBI Taxonomy" id="1121391"/>
    <lineage>
        <taxon>Bacteria</taxon>
        <taxon>Pseudomonadati</taxon>
        <taxon>Thermodesulfobacteriota</taxon>
        <taxon>Syntrophobacteria</taxon>
        <taxon>Syntrophobacterales</taxon>
        <taxon>Syntrophobacteraceae</taxon>
        <taxon>Desulfacinum</taxon>
    </lineage>
</organism>
<feature type="domain" description="Pterin-binding" evidence="4">
    <location>
        <begin position="2"/>
        <end position="260"/>
    </location>
</feature>
<dbReference type="GO" id="GO:0042558">
    <property type="term" value="P:pteridine-containing compound metabolic process"/>
    <property type="evidence" value="ECO:0007669"/>
    <property type="project" value="InterPro"/>
</dbReference>
<dbReference type="EMBL" id="FQVB01000018">
    <property type="protein sequence ID" value="SHF44721.1"/>
    <property type="molecule type" value="Genomic_DNA"/>
</dbReference>
<name>A0A1M5BQN7_9BACT</name>
<dbReference type="Pfam" id="PF00809">
    <property type="entry name" value="Pterin_bind"/>
    <property type="match status" value="1"/>
</dbReference>
<dbReference type="GO" id="GO:0032259">
    <property type="term" value="P:methylation"/>
    <property type="evidence" value="ECO:0007669"/>
    <property type="project" value="UniProtKB-KW"/>
</dbReference>
<dbReference type="GO" id="GO:0005829">
    <property type="term" value="C:cytosol"/>
    <property type="evidence" value="ECO:0007669"/>
    <property type="project" value="TreeGrafter"/>
</dbReference>
<dbReference type="RefSeq" id="WP_073038876.1">
    <property type="nucleotide sequence ID" value="NZ_FQVB01000018.1"/>
</dbReference>
<protein>
    <submittedName>
        <fullName evidence="5">5-methyltetrahydrofolate--homocysteine methyltransferase</fullName>
    </submittedName>
</protein>
<dbReference type="InterPro" id="IPR011005">
    <property type="entry name" value="Dihydropteroate_synth-like_sf"/>
</dbReference>
<keyword evidence="2 5" id="KW-0489">Methyltransferase</keyword>
<dbReference type="NCBIfam" id="NF005719">
    <property type="entry name" value="PRK07535.1"/>
    <property type="match status" value="1"/>
</dbReference>
<dbReference type="InterPro" id="IPR050554">
    <property type="entry name" value="Met_Synthase/Corrinoid"/>
</dbReference>
<accession>A0A1M5BQN7</accession>
<dbReference type="PROSITE" id="PS50972">
    <property type="entry name" value="PTERIN_BINDING"/>
    <property type="match status" value="1"/>
</dbReference>
<proteinExistence type="inferred from homology"/>
<reference evidence="6" key="1">
    <citation type="submission" date="2016-11" db="EMBL/GenBank/DDBJ databases">
        <authorList>
            <person name="Varghese N."/>
            <person name="Submissions S."/>
        </authorList>
    </citation>
    <scope>NUCLEOTIDE SEQUENCE [LARGE SCALE GENOMIC DNA]</scope>
    <source>
        <strain evidence="6">DSM 9756</strain>
    </source>
</reference>
<evidence type="ECO:0000313" key="5">
    <source>
        <dbReference type="EMBL" id="SHF44721.1"/>
    </source>
</evidence>
<comment type="similarity">
    <text evidence="1">Belongs to the vitamin-B12 dependent methionine synthase family.</text>
</comment>
<evidence type="ECO:0000259" key="4">
    <source>
        <dbReference type="PROSITE" id="PS50972"/>
    </source>
</evidence>
<dbReference type="Proteomes" id="UP000184076">
    <property type="component" value="Unassembled WGS sequence"/>
</dbReference>
<sequence>MFTVIGERINTTRKPVRQAVEARDAAFIQADVKRQQDAGAHYIDVNAGARVGREREDMEWLLDVIQEEVSIPLCLDSPDPRVLEAAYERVERPPLINSISLEKERLNNLIPFLRGKDCGVVALCMDDSGLPKDADEVLDRARQLVEKLEGIGMPRHRIYIDPLVQPVSTRTEHGPQAITAVRKIMTELEGVHTVCGLSNVSFGLPKRRAVNRAFLSLMMAAGLDAAILDPLDASLMATLITSNMLLGRDEYCMDYIDAVRDGRIAD</sequence>
<dbReference type="OrthoDB" id="9803687at2"/>
<evidence type="ECO:0000256" key="2">
    <source>
        <dbReference type="ARBA" id="ARBA00022603"/>
    </source>
</evidence>
<dbReference type="Gene3D" id="3.20.20.20">
    <property type="entry name" value="Dihydropteroate synthase-like"/>
    <property type="match status" value="1"/>
</dbReference>